<evidence type="ECO:0000256" key="7">
    <source>
        <dbReference type="ARBA" id="ARBA00022729"/>
    </source>
</evidence>
<dbReference type="GO" id="GO:0046872">
    <property type="term" value="F:metal ion binding"/>
    <property type="evidence" value="ECO:0007669"/>
    <property type="project" value="UniProtKB-KW"/>
</dbReference>
<comment type="subcellular location">
    <subcellularLocation>
        <location evidence="3">Membrane</location>
        <topology evidence="3">Single-pass type I membrane protein</topology>
    </subcellularLocation>
</comment>
<dbReference type="Proteomes" id="UP000269412">
    <property type="component" value="Unassembled WGS sequence"/>
</dbReference>
<keyword evidence="14" id="KW-1185">Reference proteome</keyword>
<evidence type="ECO:0000256" key="5">
    <source>
        <dbReference type="ARBA" id="ARBA00022692"/>
    </source>
</evidence>
<dbReference type="PANTHER" id="PTHR31120:SF6">
    <property type="entry name" value="METALLOPROTEASE TIKI HOMOLOG"/>
    <property type="match status" value="1"/>
</dbReference>
<evidence type="ECO:0000313" key="13">
    <source>
        <dbReference type="EMBL" id="RKR14658.1"/>
    </source>
</evidence>
<sequence length="1171" mass="135868">MHLKITLVTLFICLGINAQEKNSLLWEISGNGLQKSSYLYGTMHVSKKIAFRLDDVFYDALDKSEIIALESDPNTWLDNDDINGSAIRSIGNGLMTKGFYTYPFLINNPRKENIASYLAAEDRIINNILYRTSSFSQNFEEETYLDMFIYQAGKKFDKKIVALEDMEESATLVARASKNPIKQKPDEWLLKRMQQQDPMFMLQDAYRERNISLLDSIDRAMYTPYYIENMLHIRNYNMAKSLDSVMQLGKVFAGIGAAHLPGKNGVIDILQKKGYTVKPLTSKASNKGKQLKTKIEDKIKINSYNTHEVEDHFFSLLLPNKIYPISSVNKTTYVSPDLANGSFVVINRIPLHSFLKQEYTYSLEDIDHLLFENIPGKIIEKTKIYRNGYNGLDIKNKLKNGDLQRYQIYKTPLEIIIFKMGGEGNFVSQFSDTIFNSIAFKNRKSKKVTITSGFKDFKVKIPSLYNFTNTSRAGNRFIEGYDSIKDSYYFLKKASLNDFNFIEQDSFELKQIQKRFYQDLKLTPEYSPVKDRTLSSSAPFLKNNKTLYIKTVLANNNYYLLGILTKDKDEALDYFNSLKLQETEYKKPFTTVIDTALFFSTKSNVTAPKFVESSKDYYNDKKPKEYDAFNKKTIYSNKNQEAIWVEVNKSHDLLMFQNIDSVWALRKRLYAKNTFTIKNATQKIIDKNTYELQLTLTDTASTRGVLIKNVIKGGLLWELKTPIDTLVKTTSFVTNFYTNFTPLDTNIGKDILKDKTPAFFNALKNNDSLVTEGYKFVKFNKKHLSELKHYISRHTFTDNQKEIQPYLIKELSKIENTNLKEFYTEFYTQSYSNSNAQAKILKALANKEEEDATALMLSLMSTDLPLISNQYQINSIFRPYNDSLNLAKKLFPEILEYSAIEEYKLPIFSLLAKLKTNKFVKPKIYKKYKKQILNDAKILLKRQLGADNATYNQNRYATLQNKTSSILEDYVTLLFPFRKEKSVAQFYTQLLMVKDADIKTTYVTLLASNTETTPNNLLNELAIDVQSRILLFNKLKNVNKLHLFPSTYKTQKHIAEALLFQNILYEKDKIQLQYLCNETLDYNSEQVSAYFFKKRNSQDYDKNYTLHMFVFEKGKGIQTNLIYKNRGMRIEDTDTDDDTVRYATEEFLLKKHKRAVIYRPNGYGGYGYHGF</sequence>
<dbReference type="GO" id="GO:0016020">
    <property type="term" value="C:membrane"/>
    <property type="evidence" value="ECO:0007669"/>
    <property type="project" value="UniProtKB-SubCell"/>
</dbReference>
<dbReference type="GO" id="GO:0030178">
    <property type="term" value="P:negative regulation of Wnt signaling pathway"/>
    <property type="evidence" value="ECO:0007669"/>
    <property type="project" value="InterPro"/>
</dbReference>
<dbReference type="EMBL" id="RBIQ01000007">
    <property type="protein sequence ID" value="RKR14658.1"/>
    <property type="molecule type" value="Genomic_DNA"/>
</dbReference>
<comment type="cofactor">
    <cofactor evidence="1">
        <name>Mn(2+)</name>
        <dbReference type="ChEBI" id="CHEBI:29035"/>
    </cofactor>
</comment>
<dbReference type="AlphaFoldDB" id="A0A495ECP9"/>
<dbReference type="InterPro" id="IPR002816">
    <property type="entry name" value="TraB/PrgY/GumN_fam"/>
</dbReference>
<dbReference type="RefSeq" id="WP_121064071.1">
    <property type="nucleotide sequence ID" value="NZ_RBIQ01000007.1"/>
</dbReference>
<protein>
    <submittedName>
        <fullName evidence="13">Uncharacterized protein YbaP (TraB family)</fullName>
    </submittedName>
</protein>
<evidence type="ECO:0000256" key="4">
    <source>
        <dbReference type="ARBA" id="ARBA00022670"/>
    </source>
</evidence>
<organism evidence="13 14">
    <name type="scientific">Maribacter vaceletii</name>
    <dbReference type="NCBI Taxonomy" id="1206816"/>
    <lineage>
        <taxon>Bacteria</taxon>
        <taxon>Pseudomonadati</taxon>
        <taxon>Bacteroidota</taxon>
        <taxon>Flavobacteriia</taxon>
        <taxon>Flavobacteriales</taxon>
        <taxon>Flavobacteriaceae</taxon>
        <taxon>Maribacter</taxon>
    </lineage>
</organism>
<dbReference type="OrthoDB" id="9798714at2"/>
<name>A0A495ECP9_9FLAO</name>
<evidence type="ECO:0000313" key="14">
    <source>
        <dbReference type="Proteomes" id="UP000269412"/>
    </source>
</evidence>
<dbReference type="GO" id="GO:0006508">
    <property type="term" value="P:proteolysis"/>
    <property type="evidence" value="ECO:0007669"/>
    <property type="project" value="UniProtKB-KW"/>
</dbReference>
<evidence type="ECO:0000256" key="12">
    <source>
        <dbReference type="ARBA" id="ARBA00023180"/>
    </source>
</evidence>
<evidence type="ECO:0000256" key="8">
    <source>
        <dbReference type="ARBA" id="ARBA00022801"/>
    </source>
</evidence>
<evidence type="ECO:0000256" key="9">
    <source>
        <dbReference type="ARBA" id="ARBA00022989"/>
    </source>
</evidence>
<accession>A0A495ECP9</accession>
<evidence type="ECO:0000256" key="6">
    <source>
        <dbReference type="ARBA" id="ARBA00022723"/>
    </source>
</evidence>
<keyword evidence="11" id="KW-0472">Membrane</keyword>
<keyword evidence="10" id="KW-0482">Metalloprotease</keyword>
<keyword evidence="9" id="KW-1133">Transmembrane helix</keyword>
<reference evidence="13 14" key="1">
    <citation type="submission" date="2018-10" db="EMBL/GenBank/DDBJ databases">
        <title>Genomic Encyclopedia of Archaeal and Bacterial Type Strains, Phase II (KMG-II): from individual species to whole genera.</title>
        <authorList>
            <person name="Goeker M."/>
        </authorList>
    </citation>
    <scope>NUCLEOTIDE SEQUENCE [LARGE SCALE GENOMIC DNA]</scope>
    <source>
        <strain evidence="13 14">DSM 25230</strain>
    </source>
</reference>
<dbReference type="Pfam" id="PF01963">
    <property type="entry name" value="TraB_PrgY_gumN"/>
    <property type="match status" value="1"/>
</dbReference>
<dbReference type="CDD" id="cd14789">
    <property type="entry name" value="Tiki"/>
    <property type="match status" value="1"/>
</dbReference>
<keyword evidence="5" id="KW-0812">Transmembrane</keyword>
<comment type="cofactor">
    <cofactor evidence="2">
        <name>Co(2+)</name>
        <dbReference type="ChEBI" id="CHEBI:48828"/>
    </cofactor>
</comment>
<proteinExistence type="predicted"/>
<evidence type="ECO:0000256" key="2">
    <source>
        <dbReference type="ARBA" id="ARBA00001941"/>
    </source>
</evidence>
<evidence type="ECO:0000256" key="11">
    <source>
        <dbReference type="ARBA" id="ARBA00023136"/>
    </source>
</evidence>
<keyword evidence="12" id="KW-0325">Glycoprotein</keyword>
<evidence type="ECO:0000256" key="3">
    <source>
        <dbReference type="ARBA" id="ARBA00004479"/>
    </source>
</evidence>
<evidence type="ECO:0000256" key="10">
    <source>
        <dbReference type="ARBA" id="ARBA00023049"/>
    </source>
</evidence>
<comment type="caution">
    <text evidence="13">The sequence shown here is derived from an EMBL/GenBank/DDBJ whole genome shotgun (WGS) entry which is preliminary data.</text>
</comment>
<dbReference type="PANTHER" id="PTHR31120">
    <property type="entry name" value="METALLOPROTEASE TIKI"/>
    <property type="match status" value="1"/>
</dbReference>
<dbReference type="InterPro" id="IPR040230">
    <property type="entry name" value="TIKI1/2-like"/>
</dbReference>
<evidence type="ECO:0000256" key="1">
    <source>
        <dbReference type="ARBA" id="ARBA00001936"/>
    </source>
</evidence>
<gene>
    <name evidence="13" type="ORF">CLV91_0736</name>
</gene>
<keyword evidence="6" id="KW-0479">Metal-binding</keyword>
<keyword evidence="4" id="KW-0645">Protease</keyword>
<keyword evidence="7" id="KW-0732">Signal</keyword>
<keyword evidence="8" id="KW-0378">Hydrolase</keyword>
<dbReference type="GO" id="GO:0004222">
    <property type="term" value="F:metalloendopeptidase activity"/>
    <property type="evidence" value="ECO:0007669"/>
    <property type="project" value="TreeGrafter"/>
</dbReference>